<dbReference type="InterPro" id="IPR023696">
    <property type="entry name" value="Ureohydrolase_dom_sf"/>
</dbReference>
<dbReference type="PANTHER" id="PTHR11358:SF35">
    <property type="entry name" value="FORMIMIDOYLGLUTAMASE"/>
    <property type="match status" value="1"/>
</dbReference>
<dbReference type="PANTHER" id="PTHR11358">
    <property type="entry name" value="ARGINASE/AGMATINASE"/>
    <property type="match status" value="1"/>
</dbReference>
<comment type="pathway">
    <text evidence="5">Amino-acid degradation; L-histidine degradation into L-glutamate; L-glutamate from N-formimidoyl-L-glutamate (hydrolase route): step 1/1.</text>
</comment>
<feature type="binding site" evidence="5">
    <location>
        <position position="153"/>
    </location>
    <ligand>
        <name>Mn(2+)</name>
        <dbReference type="ChEBI" id="CHEBI:29035"/>
        <label>1</label>
    </ligand>
</feature>
<evidence type="ECO:0000256" key="6">
    <source>
        <dbReference type="NCBIfam" id="TIGR01227"/>
    </source>
</evidence>
<proteinExistence type="inferred from homology"/>
<reference evidence="9" key="1">
    <citation type="submission" date="2023-07" db="EMBL/GenBank/DDBJ databases">
        <authorList>
            <person name="Colorado M.A."/>
            <person name="Villamil L.M."/>
            <person name="Melo J.F."/>
            <person name="Rodriguez J.A."/>
            <person name="Ruiz R.Y."/>
        </authorList>
    </citation>
    <scope>NUCLEOTIDE SEQUENCE [LARGE SCALE GENOMIC DNA]</scope>
    <source>
        <strain evidence="9">C33</strain>
    </source>
</reference>
<feature type="binding site" evidence="5">
    <location>
        <position position="155"/>
    </location>
    <ligand>
        <name>Mn(2+)</name>
        <dbReference type="ChEBI" id="CHEBI:29035"/>
        <label>2</label>
    </ligand>
</feature>
<dbReference type="HAMAP" id="MF_00737">
    <property type="entry name" value="Formimidoylglutam"/>
    <property type="match status" value="1"/>
</dbReference>
<gene>
    <name evidence="5 8" type="primary">hutG</name>
    <name evidence="8" type="ORF">RFV38_02295</name>
</gene>
<dbReference type="RefSeq" id="WP_320312740.1">
    <property type="nucleotide sequence ID" value="NZ_JAVIKH010000002.1"/>
</dbReference>
<dbReference type="Proteomes" id="UP001279681">
    <property type="component" value="Unassembled WGS sequence"/>
</dbReference>
<feature type="binding site" evidence="5">
    <location>
        <position position="124"/>
    </location>
    <ligand>
        <name>Mn(2+)</name>
        <dbReference type="ChEBI" id="CHEBI:29035"/>
        <label>1</label>
    </ligand>
</feature>
<evidence type="ECO:0000256" key="5">
    <source>
        <dbReference type="HAMAP-Rule" id="MF_00737"/>
    </source>
</evidence>
<feature type="binding site" evidence="5">
    <location>
        <position position="157"/>
    </location>
    <ligand>
        <name>Mn(2+)</name>
        <dbReference type="ChEBI" id="CHEBI:29035"/>
        <label>1</label>
    </ligand>
</feature>
<dbReference type="EMBL" id="JAVIKH010000002">
    <property type="protein sequence ID" value="MDX8335333.1"/>
    <property type="molecule type" value="Genomic_DNA"/>
</dbReference>
<dbReference type="Gene3D" id="3.40.800.10">
    <property type="entry name" value="Ureohydrolase domain"/>
    <property type="match status" value="1"/>
</dbReference>
<dbReference type="EC" id="3.5.3.8" evidence="5 6"/>
<dbReference type="InterPro" id="IPR005923">
    <property type="entry name" value="HutG"/>
</dbReference>
<keyword evidence="9" id="KW-1185">Reference proteome</keyword>
<dbReference type="Pfam" id="PF00491">
    <property type="entry name" value="Arginase"/>
    <property type="match status" value="1"/>
</dbReference>
<evidence type="ECO:0000313" key="9">
    <source>
        <dbReference type="Proteomes" id="UP001279681"/>
    </source>
</evidence>
<keyword evidence="4 5" id="KW-0464">Manganese</keyword>
<keyword evidence="2 5" id="KW-0378">Hydrolase</keyword>
<dbReference type="CDD" id="cd09988">
    <property type="entry name" value="Formimidoylglutamase"/>
    <property type="match status" value="1"/>
</dbReference>
<evidence type="ECO:0000256" key="2">
    <source>
        <dbReference type="ARBA" id="ARBA00022801"/>
    </source>
</evidence>
<comment type="caution">
    <text evidence="8">The sequence shown here is derived from an EMBL/GenBank/DDBJ whole genome shotgun (WGS) entry which is preliminary data.</text>
</comment>
<evidence type="ECO:0000256" key="3">
    <source>
        <dbReference type="ARBA" id="ARBA00022808"/>
    </source>
</evidence>
<dbReference type="SUPFAM" id="SSF52768">
    <property type="entry name" value="Arginase/deacetylase"/>
    <property type="match status" value="1"/>
</dbReference>
<comment type="similarity">
    <text evidence="5 7">Belongs to the arginase family.</text>
</comment>
<comment type="function">
    <text evidence="5">Catalyzes the conversion of N-formimidoyl-L-glutamate to L-glutamate and formamide.</text>
</comment>
<name>A0ABU4WA11_9FUSO</name>
<evidence type="ECO:0000313" key="8">
    <source>
        <dbReference type="EMBL" id="MDX8335333.1"/>
    </source>
</evidence>
<keyword evidence="1 5" id="KW-0479">Metal-binding</keyword>
<evidence type="ECO:0000256" key="4">
    <source>
        <dbReference type="ARBA" id="ARBA00023211"/>
    </source>
</evidence>
<comment type="catalytic activity">
    <reaction evidence="5">
        <text>N-formimidoyl-L-glutamate + H2O = formamide + L-glutamate</text>
        <dbReference type="Rhea" id="RHEA:22492"/>
        <dbReference type="ChEBI" id="CHEBI:15377"/>
        <dbReference type="ChEBI" id="CHEBI:16397"/>
        <dbReference type="ChEBI" id="CHEBI:29985"/>
        <dbReference type="ChEBI" id="CHEBI:58928"/>
        <dbReference type="EC" id="3.5.3.8"/>
    </reaction>
</comment>
<protein>
    <recommendedName>
        <fullName evidence="5 6">Formimidoylglutamase</fullName>
        <ecNumber evidence="5 6">3.5.3.8</ecNumber>
    </recommendedName>
    <alternativeName>
        <fullName evidence="5">Formiminoglutamase</fullName>
    </alternativeName>
    <alternativeName>
        <fullName evidence="5">Formiminoglutamate hydrolase</fullName>
    </alternativeName>
</protein>
<dbReference type="NCBIfam" id="TIGR01227">
    <property type="entry name" value="hutG"/>
    <property type="match status" value="1"/>
</dbReference>
<comment type="cofactor">
    <cofactor evidence="5">
        <name>Mn(2+)</name>
        <dbReference type="ChEBI" id="CHEBI:29035"/>
    </cofactor>
    <text evidence="5">Binds 2 manganese ions per subunit.</text>
</comment>
<sequence length="314" mass="36065">MYWTGRIDGEELDVLRIHQVVKVMPLNELLKVDLKEKKVCFVSFNSDEGVRRNSGRLGAKEGWIHVKKALSGFPIFKNDLNFYDLKDSIEVTNFDLESAHNKLSSIVSSLKERNFLVVLLGGGHDIAFANYSGILDYASKKQENPKIGIINFDAHFDMRDYSNGRNSGTMFLQIADICKERNLNFDYNVFGIQKFSNTKRLFDRAEKFNVKYYFAEEIRNIPSDDLYSILKRNDYIHLTLCTDVFHITSAPGVSAPQTFGVNPRNALPLLKTIARYSKNLTIDVAEINPTFDYDDRTSRLMANIIYELILCHFE</sequence>
<accession>A0ABU4WA11</accession>
<evidence type="ECO:0000256" key="1">
    <source>
        <dbReference type="ARBA" id="ARBA00022723"/>
    </source>
</evidence>
<feature type="binding site" evidence="5">
    <location>
        <position position="241"/>
    </location>
    <ligand>
        <name>Mn(2+)</name>
        <dbReference type="ChEBI" id="CHEBI:29035"/>
        <label>2</label>
    </ligand>
</feature>
<keyword evidence="3 5" id="KW-0369">Histidine metabolism</keyword>
<organism evidence="8 9">
    <name type="scientific">Candidatus Cetobacterium colombiensis</name>
    <dbReference type="NCBI Taxonomy" id="3073100"/>
    <lineage>
        <taxon>Bacteria</taxon>
        <taxon>Fusobacteriati</taxon>
        <taxon>Fusobacteriota</taxon>
        <taxon>Fusobacteriia</taxon>
        <taxon>Fusobacteriales</taxon>
        <taxon>Fusobacteriaceae</taxon>
        <taxon>Cetobacterium</taxon>
    </lineage>
</organism>
<evidence type="ECO:0000256" key="7">
    <source>
        <dbReference type="PROSITE-ProRule" id="PRU00742"/>
    </source>
</evidence>
<dbReference type="PROSITE" id="PS51409">
    <property type="entry name" value="ARGINASE_2"/>
    <property type="match status" value="1"/>
</dbReference>
<feature type="binding site" evidence="5">
    <location>
        <position position="243"/>
    </location>
    <ligand>
        <name>Mn(2+)</name>
        <dbReference type="ChEBI" id="CHEBI:29035"/>
        <label>2</label>
    </ligand>
</feature>
<dbReference type="InterPro" id="IPR006035">
    <property type="entry name" value="Ureohydrolase"/>
</dbReference>
<feature type="binding site" evidence="5">
    <location>
        <position position="153"/>
    </location>
    <ligand>
        <name>Mn(2+)</name>
        <dbReference type="ChEBI" id="CHEBI:29035"/>
        <label>2</label>
    </ligand>
</feature>
<dbReference type="GO" id="GO:0050415">
    <property type="term" value="F:formimidoylglutamase activity"/>
    <property type="evidence" value="ECO:0007669"/>
    <property type="project" value="UniProtKB-EC"/>
</dbReference>
<feature type="binding site" evidence="5">
    <location>
        <position position="241"/>
    </location>
    <ligand>
        <name>Mn(2+)</name>
        <dbReference type="ChEBI" id="CHEBI:29035"/>
        <label>1</label>
    </ligand>
</feature>